<dbReference type="EMBL" id="JBHSXH010000005">
    <property type="protein sequence ID" value="MFC6823781.1"/>
    <property type="molecule type" value="Genomic_DNA"/>
</dbReference>
<feature type="transmembrane region" description="Helical" evidence="1">
    <location>
        <begin position="25"/>
        <end position="47"/>
    </location>
</feature>
<evidence type="ECO:0000313" key="2">
    <source>
        <dbReference type="EMBL" id="MFC6823781.1"/>
    </source>
</evidence>
<evidence type="ECO:0000256" key="1">
    <source>
        <dbReference type="SAM" id="Phobius"/>
    </source>
</evidence>
<proteinExistence type="predicted"/>
<gene>
    <name evidence="2" type="ORF">ACFQEV_02040</name>
</gene>
<accession>A0ABD5TT76</accession>
<protein>
    <submittedName>
        <fullName evidence="2">Uncharacterized protein</fullName>
    </submittedName>
</protein>
<keyword evidence="1" id="KW-0472">Membrane</keyword>
<dbReference type="AlphaFoldDB" id="A0ABD5TT76"/>
<feature type="transmembrane region" description="Helical" evidence="1">
    <location>
        <begin position="104"/>
        <end position="126"/>
    </location>
</feature>
<evidence type="ECO:0000313" key="3">
    <source>
        <dbReference type="Proteomes" id="UP001596408"/>
    </source>
</evidence>
<dbReference type="Proteomes" id="UP001596408">
    <property type="component" value="Unassembled WGS sequence"/>
</dbReference>
<comment type="caution">
    <text evidence="2">The sequence shown here is derived from an EMBL/GenBank/DDBJ whole genome shotgun (WGS) entry which is preliminary data.</text>
</comment>
<sequence>MEPPRSKTAKIATVLQRCLEVSTRVGLRSLLVVSGWFAIYAVVGFLGSTVGWIDPSYPLFSLERDPFFVIGITLVALSTGVVTSSLLLHHFLVGFEDDESQFSVLLGFVSLGFSAAVLRVTLPIAVEILLRVF</sequence>
<dbReference type="RefSeq" id="WP_379692272.1">
    <property type="nucleotide sequence ID" value="NZ_JBHSXH010000005.1"/>
</dbReference>
<organism evidence="2 3">
    <name type="scientific">Halopelagius fulvigenes</name>
    <dbReference type="NCBI Taxonomy" id="1198324"/>
    <lineage>
        <taxon>Archaea</taxon>
        <taxon>Methanobacteriati</taxon>
        <taxon>Methanobacteriota</taxon>
        <taxon>Stenosarchaea group</taxon>
        <taxon>Halobacteria</taxon>
        <taxon>Halobacteriales</taxon>
        <taxon>Haloferacaceae</taxon>
    </lineage>
</organism>
<reference evidence="2 3" key="1">
    <citation type="journal article" date="2019" name="Int. J. Syst. Evol. Microbiol.">
        <title>The Global Catalogue of Microorganisms (GCM) 10K type strain sequencing project: providing services to taxonomists for standard genome sequencing and annotation.</title>
        <authorList>
            <consortium name="The Broad Institute Genomics Platform"/>
            <consortium name="The Broad Institute Genome Sequencing Center for Infectious Disease"/>
            <person name="Wu L."/>
            <person name="Ma J."/>
        </authorList>
    </citation>
    <scope>NUCLEOTIDE SEQUENCE [LARGE SCALE GENOMIC DNA]</scope>
    <source>
        <strain evidence="2 3">YIM 94188</strain>
    </source>
</reference>
<keyword evidence="1" id="KW-1133">Transmembrane helix</keyword>
<name>A0ABD5TT76_9EURY</name>
<feature type="transmembrane region" description="Helical" evidence="1">
    <location>
        <begin position="67"/>
        <end position="92"/>
    </location>
</feature>
<keyword evidence="3" id="KW-1185">Reference proteome</keyword>
<keyword evidence="1" id="KW-0812">Transmembrane</keyword>